<evidence type="ECO:0000259" key="2">
    <source>
        <dbReference type="Pfam" id="PF13731"/>
    </source>
</evidence>
<feature type="domain" description="WxL" evidence="2">
    <location>
        <begin position="48"/>
        <end position="181"/>
    </location>
</feature>
<organism evidence="3 4">
    <name type="scientific">Enterococcus alishanensis</name>
    <dbReference type="NCBI Taxonomy" id="1303817"/>
    <lineage>
        <taxon>Bacteria</taxon>
        <taxon>Bacillati</taxon>
        <taxon>Bacillota</taxon>
        <taxon>Bacilli</taxon>
        <taxon>Lactobacillales</taxon>
        <taxon>Enterococcaceae</taxon>
        <taxon>Enterococcus</taxon>
    </lineage>
</organism>
<dbReference type="InterPro" id="IPR027994">
    <property type="entry name" value="WxL_dom"/>
</dbReference>
<keyword evidence="4" id="KW-1185">Reference proteome</keyword>
<evidence type="ECO:0000313" key="3">
    <source>
        <dbReference type="EMBL" id="MBV7392070.1"/>
    </source>
</evidence>
<sequence>MKKILFCGLLTVVGVVTTVIQPTFAQTTQGSSSLTITALDEKNPRIYEANNLNFGIQNKGESNTKFQATEDLVIKIFDQRLVPGDWQLQVKIGKLETLDGQQLANPKLSIGEGTFVSDDGAGMQTYNFSSESMQVYQSILSSEAGHSRGWAEYQVPKEKISLSFGEQAASGKYTATNYWRVINAEP</sequence>
<dbReference type="EMBL" id="JAHUZB010000007">
    <property type="protein sequence ID" value="MBV7392070.1"/>
    <property type="molecule type" value="Genomic_DNA"/>
</dbReference>
<dbReference type="Pfam" id="PF13731">
    <property type="entry name" value="WxL"/>
    <property type="match status" value="1"/>
</dbReference>
<dbReference type="Proteomes" id="UP000774130">
    <property type="component" value="Unassembled WGS sequence"/>
</dbReference>
<feature type="signal peptide" evidence="1">
    <location>
        <begin position="1"/>
        <end position="25"/>
    </location>
</feature>
<keyword evidence="1" id="KW-0732">Signal</keyword>
<dbReference type="RefSeq" id="WP_218327282.1">
    <property type="nucleotide sequence ID" value="NZ_JAHUZB010000007.1"/>
</dbReference>
<proteinExistence type="predicted"/>
<gene>
    <name evidence="3" type="ORF">KUA55_15415</name>
</gene>
<reference evidence="3 4" key="1">
    <citation type="submission" date="2021-06" db="EMBL/GenBank/DDBJ databases">
        <title>Enterococcus alishanensis sp. nov., a novel lactic acid bacterium isolated from fresh coffee beans.</title>
        <authorList>
            <person name="Chen Y.-S."/>
        </authorList>
    </citation>
    <scope>NUCLEOTIDE SEQUENCE [LARGE SCALE GENOMIC DNA]</scope>
    <source>
        <strain evidence="3 4">ALS3</strain>
    </source>
</reference>
<evidence type="ECO:0000256" key="1">
    <source>
        <dbReference type="SAM" id="SignalP"/>
    </source>
</evidence>
<accession>A0ABS6TGX5</accession>
<comment type="caution">
    <text evidence="3">The sequence shown here is derived from an EMBL/GenBank/DDBJ whole genome shotgun (WGS) entry which is preliminary data.</text>
</comment>
<evidence type="ECO:0000313" key="4">
    <source>
        <dbReference type="Proteomes" id="UP000774130"/>
    </source>
</evidence>
<name>A0ABS6TGX5_9ENTE</name>
<feature type="chain" id="PRO_5045561785" description="WxL domain-containing protein" evidence="1">
    <location>
        <begin position="26"/>
        <end position="186"/>
    </location>
</feature>
<protein>
    <recommendedName>
        <fullName evidence="2">WxL domain-containing protein</fullName>
    </recommendedName>
</protein>